<dbReference type="InterPro" id="IPR029787">
    <property type="entry name" value="Nucleotide_cyclase"/>
</dbReference>
<dbReference type="EMBL" id="FOFU01000004">
    <property type="protein sequence ID" value="SEQ44388.1"/>
    <property type="molecule type" value="Genomic_DNA"/>
</dbReference>
<evidence type="ECO:0000313" key="1">
    <source>
        <dbReference type="EMBL" id="SEQ44388.1"/>
    </source>
</evidence>
<accession>A0A1H9G3T3</accession>
<reference evidence="1 2" key="1">
    <citation type="submission" date="2016-10" db="EMBL/GenBank/DDBJ databases">
        <authorList>
            <person name="de Groot N.N."/>
        </authorList>
    </citation>
    <scope>NUCLEOTIDE SEQUENCE [LARGE SCALE GENOMIC DNA]</scope>
    <source>
        <strain evidence="1 2">B25</strain>
    </source>
</reference>
<gene>
    <name evidence="1" type="ORF">SAMN04487977_104260</name>
</gene>
<dbReference type="AlphaFoldDB" id="A0A1H9G3T3"/>
<dbReference type="Gene3D" id="3.30.70.1230">
    <property type="entry name" value="Nucleotide cyclase"/>
    <property type="match status" value="1"/>
</dbReference>
<evidence type="ECO:0000313" key="2">
    <source>
        <dbReference type="Proteomes" id="UP000182360"/>
    </source>
</evidence>
<keyword evidence="2" id="KW-1185">Reference proteome</keyword>
<name>A0A1H9G3T3_9SPIR</name>
<proteinExistence type="predicted"/>
<organism evidence="1 2">
    <name type="scientific">Treponema bryantii</name>
    <dbReference type="NCBI Taxonomy" id="163"/>
    <lineage>
        <taxon>Bacteria</taxon>
        <taxon>Pseudomonadati</taxon>
        <taxon>Spirochaetota</taxon>
        <taxon>Spirochaetia</taxon>
        <taxon>Spirochaetales</taxon>
        <taxon>Treponemataceae</taxon>
        <taxon>Treponema</taxon>
    </lineage>
</organism>
<evidence type="ECO:0008006" key="3">
    <source>
        <dbReference type="Google" id="ProtNLM"/>
    </source>
</evidence>
<sequence length="372" mass="43344">MAVSYLLLVFDLVEYSKHNNTQQETYFIEVQNFVRNTLINRNLENNSTVKICTGDGMYLGVENNDSNLKSLIEFTLDLYQWGESKGYLFRTAIDVGNVSIETDINNNKNIVGSAINDLSRISGAGDKKSIVIGHTLFKEKFENSNDCFGIPFKNICQSCVYDKHNFPHIFNSVIFIRNKKEYGSDTVLRINYKNHVYSSEYPKEERKNYFYSKLKNAEEVVFYAIVNKGTLDSIKQINLEKNKSIRISVIYAADNLETSINTFMHSTYKNDFNDKAKSIEEIKNWYNSIKKDYPSVELKLFEYEKMPLFGASFVDYQKRGGFIHFSQYLPGLYQKEDPYIEVEWNTEQEPPLFKTYSELLRNQILPELKLIN</sequence>
<dbReference type="Proteomes" id="UP000182360">
    <property type="component" value="Unassembled WGS sequence"/>
</dbReference>
<protein>
    <recommendedName>
        <fullName evidence="3">Guanylate cyclase domain-containing protein</fullName>
    </recommendedName>
</protein>